<gene>
    <name evidence="1" type="ORF">RHMOL_Rhmol01G0317500</name>
</gene>
<sequence>MDSSMSSRASQSTKLQDKLKFEEIKNVENIPPASLAKHPKQKEELVKFMSNVPNYLEKGENLKEKALNVGVIDFRRLEKWQSHHKAISQQSSRNSPSTSNSSSFFSTDDSSTHSSRAHSSSPARKRTHGPSLRSHLNSSPKEGYSQGDKTAIKENVGKFEDLKASSSNPLKGQQNIFRMYQSFSRNQPGIKLKESQWEDTEPKIIPKFAKASLDSKSYGAVSRMKGKEKIQDGESTRGVEERKERLRDDHRSSHQRCKTMVFPRDDAECSHSAAKSRKSISEGSFPKEVYNAYSYSDLPHSCPLPWENENINDSRRKQPNSVDAKSMKLSYVPLQPAPCSVKMSVSPPRGKKMGEKLTRMPRNSTDIKSSKGSDFRKGTLEAPKSRNPSPTRRLINSLGLIGRVSTFKDNSENVIATRGSDKTVASSYLEDSSNSKSTSKSRSQSSPLRRLLDPLLKPKASNSHQSVEPSEKDPSLVDRACKSSTVHPVKAKLDFSGCKSVVVDDSHGKKKQGSSIVQALLRIVIKNGLPLFTFAVESSNDILAASMRKDEKCWIYTFFTVHELKKKNGWRNRGSKDKSRGYVPNAVAQMTVSDSEVANLARQNSADELRIREFVLFSVDLKLEDQHTSDLQTNDELAAIVVKVPKGNSYVESGSCVRSQELLSSTVILPSGVHGLPSKGEPSPLIKRWKMGGICDCGGWDLGCRLRVLANQTKLGKRPSSAKIHNAADRFELFSQGEEGDDAPVFSMSSFKDGIFSVEFNSSLSFLQAFSICIAVLSCGKPYELSDLSKPFGDKSFENEGIKAASQVQLEVLESYSSNPPVSPIGRV</sequence>
<keyword evidence="2" id="KW-1185">Reference proteome</keyword>
<dbReference type="Proteomes" id="UP001062846">
    <property type="component" value="Chromosome 1"/>
</dbReference>
<evidence type="ECO:0000313" key="2">
    <source>
        <dbReference type="Proteomes" id="UP001062846"/>
    </source>
</evidence>
<proteinExistence type="predicted"/>
<reference evidence="1" key="1">
    <citation type="submission" date="2022-02" db="EMBL/GenBank/DDBJ databases">
        <title>Plant Genome Project.</title>
        <authorList>
            <person name="Zhang R.-G."/>
        </authorList>
    </citation>
    <scope>NUCLEOTIDE SEQUENCE</scope>
    <source>
        <strain evidence="1">AT1</strain>
    </source>
</reference>
<protein>
    <submittedName>
        <fullName evidence="1">Uncharacterized protein</fullName>
    </submittedName>
</protein>
<accession>A0ACC0Q9M9</accession>
<dbReference type="EMBL" id="CM046388">
    <property type="protein sequence ID" value="KAI8573969.1"/>
    <property type="molecule type" value="Genomic_DNA"/>
</dbReference>
<evidence type="ECO:0000313" key="1">
    <source>
        <dbReference type="EMBL" id="KAI8573969.1"/>
    </source>
</evidence>
<organism evidence="1 2">
    <name type="scientific">Rhododendron molle</name>
    <name type="common">Chinese azalea</name>
    <name type="synonym">Azalea mollis</name>
    <dbReference type="NCBI Taxonomy" id="49168"/>
    <lineage>
        <taxon>Eukaryota</taxon>
        <taxon>Viridiplantae</taxon>
        <taxon>Streptophyta</taxon>
        <taxon>Embryophyta</taxon>
        <taxon>Tracheophyta</taxon>
        <taxon>Spermatophyta</taxon>
        <taxon>Magnoliopsida</taxon>
        <taxon>eudicotyledons</taxon>
        <taxon>Gunneridae</taxon>
        <taxon>Pentapetalae</taxon>
        <taxon>asterids</taxon>
        <taxon>Ericales</taxon>
        <taxon>Ericaceae</taxon>
        <taxon>Ericoideae</taxon>
        <taxon>Rhodoreae</taxon>
        <taxon>Rhododendron</taxon>
    </lineage>
</organism>
<name>A0ACC0Q9M9_RHOML</name>
<comment type="caution">
    <text evidence="1">The sequence shown here is derived from an EMBL/GenBank/DDBJ whole genome shotgun (WGS) entry which is preliminary data.</text>
</comment>